<dbReference type="OrthoDB" id="9815856at2"/>
<organism evidence="9 10">
    <name type="scientific">Pedobacter psychrophilus</name>
    <dbReference type="NCBI Taxonomy" id="1826909"/>
    <lineage>
        <taxon>Bacteria</taxon>
        <taxon>Pseudomonadati</taxon>
        <taxon>Bacteroidota</taxon>
        <taxon>Sphingobacteriia</taxon>
        <taxon>Sphingobacteriales</taxon>
        <taxon>Sphingobacteriaceae</taxon>
        <taxon>Pedobacter</taxon>
    </lineage>
</organism>
<evidence type="ECO:0000256" key="6">
    <source>
        <dbReference type="ARBA" id="ARBA00023244"/>
    </source>
</evidence>
<feature type="domain" description="Tetrapyrrole methylase" evidence="8">
    <location>
        <begin position="6"/>
        <end position="212"/>
    </location>
</feature>
<dbReference type="Gene3D" id="3.30.950.10">
    <property type="entry name" value="Methyltransferase, Cobalt-precorrin-4 Transmethylase, Domain 2"/>
    <property type="match status" value="1"/>
</dbReference>
<sequence>MVLEPKITLIGAGPGDAELISIKGAKALAKAEVVLYDALVNEALLEMAPENSIKIFVGKRAGQHSLKQQEINQLLVDSALRYGYVVRLKGGDPFVFGRGYEEIDFAHSYNIQTEVIPGISSSISVPALQGIPLTHRGLSESFWVITGTKANGEISNDLKVAVKTKATVVILMGVNKIKEIVEIYKNNGLGRLPVAIIQNGSTPKEKAAVGVMNTIVEQIEENKIGAPAIIVIGEVVSLHPTFQPILSSYEFVDTE</sequence>
<dbReference type="Pfam" id="PF00590">
    <property type="entry name" value="TP_methylase"/>
    <property type="match status" value="1"/>
</dbReference>
<dbReference type="Gene3D" id="3.40.1010.10">
    <property type="entry name" value="Cobalt-precorrin-4 Transmethylase, Domain 1"/>
    <property type="match status" value="1"/>
</dbReference>
<keyword evidence="6" id="KW-0627">Porphyrin biosynthesis</keyword>
<evidence type="ECO:0000256" key="2">
    <source>
        <dbReference type="ARBA" id="ARBA00012162"/>
    </source>
</evidence>
<dbReference type="PANTHER" id="PTHR45790:SF3">
    <property type="entry name" value="S-ADENOSYL-L-METHIONINE-DEPENDENT UROPORPHYRINOGEN III METHYLTRANSFERASE, CHLOROPLASTIC"/>
    <property type="match status" value="1"/>
</dbReference>
<dbReference type="PANTHER" id="PTHR45790">
    <property type="entry name" value="SIROHEME SYNTHASE-RELATED"/>
    <property type="match status" value="1"/>
</dbReference>
<keyword evidence="3 9" id="KW-0489">Methyltransferase</keyword>
<comment type="similarity">
    <text evidence="1">Belongs to the precorrin methyltransferase family.</text>
</comment>
<dbReference type="AlphaFoldDB" id="A0A179DAP3"/>
<dbReference type="GO" id="GO:0004851">
    <property type="term" value="F:uroporphyrin-III C-methyltransferase activity"/>
    <property type="evidence" value="ECO:0007669"/>
    <property type="project" value="UniProtKB-EC"/>
</dbReference>
<evidence type="ECO:0000256" key="3">
    <source>
        <dbReference type="ARBA" id="ARBA00022603"/>
    </source>
</evidence>
<evidence type="ECO:0000256" key="5">
    <source>
        <dbReference type="ARBA" id="ARBA00022691"/>
    </source>
</evidence>
<dbReference type="InterPro" id="IPR000878">
    <property type="entry name" value="4pyrrol_Mease"/>
</dbReference>
<dbReference type="SUPFAM" id="SSF53790">
    <property type="entry name" value="Tetrapyrrole methylase"/>
    <property type="match status" value="1"/>
</dbReference>
<reference evidence="9 10" key="1">
    <citation type="submission" date="2016-04" db="EMBL/GenBank/DDBJ databases">
        <authorList>
            <person name="Evans L.H."/>
            <person name="Alamgir A."/>
            <person name="Owens N."/>
            <person name="Weber N.D."/>
            <person name="Virtaneva K."/>
            <person name="Barbian K."/>
            <person name="Babar A."/>
            <person name="Rosenke K."/>
        </authorList>
    </citation>
    <scope>NUCLEOTIDE SEQUENCE [LARGE SCALE GENOMIC DNA]</scope>
    <source>
        <strain evidence="9 10">CCM 8644</strain>
    </source>
</reference>
<comment type="caution">
    <text evidence="9">The sequence shown here is derived from an EMBL/GenBank/DDBJ whole genome shotgun (WGS) entry which is preliminary data.</text>
</comment>
<accession>A0A179DAP3</accession>
<dbReference type="InterPro" id="IPR035996">
    <property type="entry name" value="4pyrrol_Methylase_sf"/>
</dbReference>
<dbReference type="FunFam" id="3.40.1010.10:FF:000001">
    <property type="entry name" value="Siroheme synthase"/>
    <property type="match status" value="1"/>
</dbReference>
<dbReference type="InterPro" id="IPR006366">
    <property type="entry name" value="CobA/CysG_C"/>
</dbReference>
<keyword evidence="4 9" id="KW-0808">Transferase</keyword>
<dbReference type="Proteomes" id="UP000078459">
    <property type="component" value="Unassembled WGS sequence"/>
</dbReference>
<evidence type="ECO:0000313" key="10">
    <source>
        <dbReference type="Proteomes" id="UP000078459"/>
    </source>
</evidence>
<name>A0A179DAP3_9SPHI</name>
<dbReference type="CDD" id="cd11642">
    <property type="entry name" value="SUMT"/>
    <property type="match status" value="1"/>
</dbReference>
<dbReference type="EMBL" id="LWHJ01000032">
    <property type="protein sequence ID" value="OAQ37984.1"/>
    <property type="molecule type" value="Genomic_DNA"/>
</dbReference>
<evidence type="ECO:0000259" key="8">
    <source>
        <dbReference type="Pfam" id="PF00590"/>
    </source>
</evidence>
<dbReference type="GO" id="GO:0032259">
    <property type="term" value="P:methylation"/>
    <property type="evidence" value="ECO:0007669"/>
    <property type="project" value="UniProtKB-KW"/>
</dbReference>
<keyword evidence="10" id="KW-1185">Reference proteome</keyword>
<dbReference type="EC" id="2.1.1.107" evidence="2"/>
<dbReference type="InterPro" id="IPR014777">
    <property type="entry name" value="4pyrrole_Mease_sub1"/>
</dbReference>
<dbReference type="InterPro" id="IPR014776">
    <property type="entry name" value="4pyrrole_Mease_sub2"/>
</dbReference>
<dbReference type="NCBIfam" id="TIGR01469">
    <property type="entry name" value="cobA_cysG_Cterm"/>
    <property type="match status" value="1"/>
</dbReference>
<dbReference type="RefSeq" id="WP_068823807.1">
    <property type="nucleotide sequence ID" value="NZ_LWHJ01000032.1"/>
</dbReference>
<dbReference type="GO" id="GO:0019354">
    <property type="term" value="P:siroheme biosynthetic process"/>
    <property type="evidence" value="ECO:0007669"/>
    <property type="project" value="InterPro"/>
</dbReference>
<protein>
    <recommendedName>
        <fullName evidence="2">uroporphyrinogen-III C-methyltransferase</fullName>
        <ecNumber evidence="2">2.1.1.107</ecNumber>
    </recommendedName>
</protein>
<comment type="pathway">
    <text evidence="7">Porphyrin-containing compound metabolism; siroheme biosynthesis; precorrin-2 from uroporphyrinogen III: step 1/1.</text>
</comment>
<dbReference type="InterPro" id="IPR050161">
    <property type="entry name" value="Siro_Cobalamin_biosynth"/>
</dbReference>
<dbReference type="NCBIfam" id="NF004790">
    <property type="entry name" value="PRK06136.1"/>
    <property type="match status" value="1"/>
</dbReference>
<evidence type="ECO:0000256" key="4">
    <source>
        <dbReference type="ARBA" id="ARBA00022679"/>
    </source>
</evidence>
<gene>
    <name evidence="9" type="ORF">A5893_16585</name>
</gene>
<evidence type="ECO:0000256" key="1">
    <source>
        <dbReference type="ARBA" id="ARBA00005879"/>
    </source>
</evidence>
<dbReference type="STRING" id="1826909.A5893_16585"/>
<evidence type="ECO:0000256" key="7">
    <source>
        <dbReference type="ARBA" id="ARBA00025705"/>
    </source>
</evidence>
<evidence type="ECO:0000313" key="9">
    <source>
        <dbReference type="EMBL" id="OAQ37984.1"/>
    </source>
</evidence>
<reference evidence="9 10" key="2">
    <citation type="submission" date="2016-06" db="EMBL/GenBank/DDBJ databases">
        <title>Pedobacter psychrophilus sp. nov., isolated from Antarctic fragmentary rock.</title>
        <authorList>
            <person name="Svec P."/>
        </authorList>
    </citation>
    <scope>NUCLEOTIDE SEQUENCE [LARGE SCALE GENOMIC DNA]</scope>
    <source>
        <strain evidence="9 10">CCM 8644</strain>
    </source>
</reference>
<proteinExistence type="inferred from homology"/>
<keyword evidence="5" id="KW-0949">S-adenosyl-L-methionine</keyword>